<dbReference type="KEGG" id="nin:NADRNF5_1269"/>
<dbReference type="GO" id="GO:0003723">
    <property type="term" value="F:RNA binding"/>
    <property type="evidence" value="ECO:0007669"/>
    <property type="project" value="InterPro"/>
</dbReference>
<dbReference type="GeneID" id="24820466"/>
<dbReference type="InterPro" id="IPR002730">
    <property type="entry name" value="Rpp29/RNP1"/>
</dbReference>
<dbReference type="OrthoDB" id="39019at2157"/>
<dbReference type="HAMAP" id="MF_00754">
    <property type="entry name" value="RNase_P_1"/>
    <property type="match status" value="1"/>
</dbReference>
<keyword evidence="4 6" id="KW-0255">Endonuclease</keyword>
<keyword evidence="2 6" id="KW-0819">tRNA processing</keyword>
<organism evidence="7 8">
    <name type="scientific">Nitrosopumilus adriaticus</name>
    <dbReference type="NCBI Taxonomy" id="1580092"/>
    <lineage>
        <taxon>Archaea</taxon>
        <taxon>Nitrososphaerota</taxon>
        <taxon>Nitrososphaeria</taxon>
        <taxon>Nitrosopumilales</taxon>
        <taxon>Nitrosopumilaceae</taxon>
        <taxon>Nitrosopumilus</taxon>
    </lineage>
</organism>
<sequence length="88" mass="9685">MITADNITSHEFIGLNTEIVKSTNPQVIGLNGRIINETKSMFTINTINGDKSMAKSTNSWKFSINNNDIVVDGSKITKRPFDRLGAKA</sequence>
<comment type="subcellular location">
    <subcellularLocation>
        <location evidence="6">Cytoplasm</location>
    </subcellularLocation>
</comment>
<dbReference type="AlphaFoldDB" id="A0A0D5C2L8"/>
<dbReference type="GO" id="GO:0004526">
    <property type="term" value="F:ribonuclease P activity"/>
    <property type="evidence" value="ECO:0007669"/>
    <property type="project" value="UniProtKB-UniRule"/>
</dbReference>
<name>A0A0D5C2L8_9ARCH</name>
<dbReference type="GO" id="GO:0001682">
    <property type="term" value="P:tRNA 5'-leader removal"/>
    <property type="evidence" value="ECO:0007669"/>
    <property type="project" value="UniProtKB-UniRule"/>
</dbReference>
<dbReference type="InterPro" id="IPR036980">
    <property type="entry name" value="RNase_P/MRP_Rpp29_sf"/>
</dbReference>
<dbReference type="EMBL" id="CP011070">
    <property type="protein sequence ID" value="AJW70956.1"/>
    <property type="molecule type" value="Genomic_DNA"/>
</dbReference>
<dbReference type="GO" id="GO:0030677">
    <property type="term" value="C:ribonuclease P complex"/>
    <property type="evidence" value="ECO:0007669"/>
    <property type="project" value="UniProtKB-UniRule"/>
</dbReference>
<keyword evidence="1 6" id="KW-0963">Cytoplasm</keyword>
<reference evidence="7 8" key="2">
    <citation type="journal article" date="2016" name="ISME J.">
        <title>Physiological and genomic characterization of two novel marine thaumarchaeal strains indicates niche differentiation.</title>
        <authorList>
            <person name="Bayer B."/>
            <person name="Vojvoda J."/>
            <person name="Offre P."/>
            <person name="Alves R.J."/>
            <person name="Elisabeth N.H."/>
            <person name="Garcia J.A."/>
            <person name="Volland J.M."/>
            <person name="Srivastava A."/>
            <person name="Schleper C."/>
            <person name="Herndl G.J."/>
        </authorList>
    </citation>
    <scope>NUCLEOTIDE SEQUENCE [LARGE SCALE GENOMIC DNA]</scope>
    <source>
        <strain evidence="7 8">NF5</strain>
    </source>
</reference>
<reference evidence="8" key="1">
    <citation type="submission" date="2015-03" db="EMBL/GenBank/DDBJ databases">
        <title>Characterization of two novel Thaumarchaeota isolated from the Northern Adriatic Sea.</title>
        <authorList>
            <person name="Bayer B."/>
            <person name="Vojvoda J."/>
            <person name="Offre P."/>
            <person name="Srivastava A."/>
            <person name="Elisabeth N."/>
            <person name="Garcia J.A.L."/>
            <person name="Schleper C."/>
            <person name="Herndl G.J."/>
        </authorList>
    </citation>
    <scope>NUCLEOTIDE SEQUENCE [LARGE SCALE GENOMIC DNA]</scope>
    <source>
        <strain evidence="8">NF5</strain>
    </source>
</reference>
<dbReference type="Pfam" id="PF01868">
    <property type="entry name" value="RNase_P-MRP_p29"/>
    <property type="match status" value="1"/>
</dbReference>
<dbReference type="STRING" id="1580092.NADRNF5_1269"/>
<evidence type="ECO:0000256" key="2">
    <source>
        <dbReference type="ARBA" id="ARBA00022694"/>
    </source>
</evidence>
<dbReference type="Gene3D" id="2.30.30.210">
    <property type="entry name" value="Ribonuclease P/MRP, subunit p29"/>
    <property type="match status" value="1"/>
</dbReference>
<keyword evidence="8" id="KW-1185">Reference proteome</keyword>
<dbReference type="Proteomes" id="UP000032408">
    <property type="component" value="Chromosome"/>
</dbReference>
<evidence type="ECO:0000256" key="5">
    <source>
        <dbReference type="ARBA" id="ARBA00022801"/>
    </source>
</evidence>
<evidence type="ECO:0000313" key="7">
    <source>
        <dbReference type="EMBL" id="AJW70956.1"/>
    </source>
</evidence>
<proteinExistence type="inferred from homology"/>
<accession>A0A0D5C2L8</accession>
<dbReference type="RefSeq" id="WP_048116220.1">
    <property type="nucleotide sequence ID" value="NZ_CP011070.1"/>
</dbReference>
<dbReference type="InterPro" id="IPR023538">
    <property type="entry name" value="RNP1"/>
</dbReference>
<comment type="function">
    <text evidence="6">Part of ribonuclease P, a protein complex that generates mature tRNA molecules by cleaving their 5'-ends.</text>
</comment>
<evidence type="ECO:0000313" key="8">
    <source>
        <dbReference type="Proteomes" id="UP000032408"/>
    </source>
</evidence>
<dbReference type="SMART" id="SM00538">
    <property type="entry name" value="POP4"/>
    <property type="match status" value="1"/>
</dbReference>
<evidence type="ECO:0000256" key="4">
    <source>
        <dbReference type="ARBA" id="ARBA00022759"/>
    </source>
</evidence>
<comment type="similarity">
    <text evidence="6">Belongs to the eukaryotic/archaeal RNase P protein component 1 family.</text>
</comment>
<dbReference type="EC" id="3.1.26.5" evidence="6"/>
<dbReference type="HOGENOM" id="CLU_107020_2_0_2"/>
<dbReference type="InterPro" id="IPR023534">
    <property type="entry name" value="Rof/RNase_P-like"/>
</dbReference>
<keyword evidence="3 6" id="KW-0540">Nuclease</keyword>
<evidence type="ECO:0000256" key="6">
    <source>
        <dbReference type="HAMAP-Rule" id="MF_00754"/>
    </source>
</evidence>
<keyword evidence="5 6" id="KW-0378">Hydrolase</keyword>
<evidence type="ECO:0000256" key="1">
    <source>
        <dbReference type="ARBA" id="ARBA00022490"/>
    </source>
</evidence>
<protein>
    <recommendedName>
        <fullName evidence="6">Ribonuclease P protein component 1</fullName>
        <shortName evidence="6">RNase P component 1</shortName>
        <ecNumber evidence="6">3.1.26.5</ecNumber>
    </recommendedName>
    <alternativeName>
        <fullName evidence="6">Rpp29</fullName>
    </alternativeName>
</protein>
<dbReference type="GO" id="GO:0005737">
    <property type="term" value="C:cytoplasm"/>
    <property type="evidence" value="ECO:0007669"/>
    <property type="project" value="UniProtKB-SubCell"/>
</dbReference>
<evidence type="ECO:0000256" key="3">
    <source>
        <dbReference type="ARBA" id="ARBA00022722"/>
    </source>
</evidence>
<comment type="subunit">
    <text evidence="6">Consists of a catalytic RNA component and at least 4-5 protein subunits.</text>
</comment>
<comment type="catalytic activity">
    <reaction evidence="6">
        <text>Endonucleolytic cleavage of RNA, removing 5'-extranucleotides from tRNA precursor.</text>
        <dbReference type="EC" id="3.1.26.5"/>
    </reaction>
</comment>
<gene>
    <name evidence="7" type="primary">rnp</name>
    <name evidence="6" type="synonym">rnp1</name>
    <name evidence="7" type="ORF">NADRNF5_1269</name>
</gene>
<dbReference type="SUPFAM" id="SSF101744">
    <property type="entry name" value="Rof/RNase P subunit-like"/>
    <property type="match status" value="1"/>
</dbReference>